<keyword evidence="2" id="KW-1185">Reference proteome</keyword>
<proteinExistence type="predicted"/>
<dbReference type="OrthoDB" id="1093707at2"/>
<accession>A0A1M5A7Z6</accession>
<dbReference type="EMBL" id="FQVD01000014">
    <property type="protein sequence ID" value="SHF26265.1"/>
    <property type="molecule type" value="Genomic_DNA"/>
</dbReference>
<dbReference type="AlphaFoldDB" id="A0A1M5A7Z6"/>
<protein>
    <submittedName>
        <fullName evidence="1">Uncharacterized protein</fullName>
    </submittedName>
</protein>
<gene>
    <name evidence="1" type="ORF">SAMN05444349_11498</name>
</gene>
<evidence type="ECO:0000313" key="2">
    <source>
        <dbReference type="Proteomes" id="UP000184436"/>
    </source>
</evidence>
<organism evidence="1 2">
    <name type="scientific">Bacteroides faecichinchillae</name>
    <dbReference type="NCBI Taxonomy" id="871325"/>
    <lineage>
        <taxon>Bacteria</taxon>
        <taxon>Pseudomonadati</taxon>
        <taxon>Bacteroidota</taxon>
        <taxon>Bacteroidia</taxon>
        <taxon>Bacteroidales</taxon>
        <taxon>Bacteroidaceae</taxon>
        <taxon>Bacteroides</taxon>
    </lineage>
</organism>
<dbReference type="Proteomes" id="UP000184436">
    <property type="component" value="Unassembled WGS sequence"/>
</dbReference>
<reference evidence="1 2" key="1">
    <citation type="submission" date="2016-11" db="EMBL/GenBank/DDBJ databases">
        <authorList>
            <person name="Jaros S."/>
            <person name="Januszkiewicz K."/>
            <person name="Wedrychowicz H."/>
        </authorList>
    </citation>
    <scope>NUCLEOTIDE SEQUENCE [LARGE SCALE GENOMIC DNA]</scope>
    <source>
        <strain evidence="1 2">DSM 26883</strain>
    </source>
</reference>
<name>A0A1M5A7Z6_9BACE</name>
<dbReference type="RefSeq" id="WP_008672545.1">
    <property type="nucleotide sequence ID" value="NZ_FQVD01000014.1"/>
</dbReference>
<sequence length="145" mass="16616">MTGTELLQETSGCIDIVDLALCLFIHEVCNDCQFEHVSGSDFAYFMNLKLTGRAVAVRPKENLRVCYMVFSVSQTIRPRERGKLWAEEFLKRCGISKSYYDKHRGDVCGKGTTKENRNFRESIDKAVESAKRLKLRPMAARQFPI</sequence>
<dbReference type="STRING" id="871325.SAMN05444349_11498"/>
<evidence type="ECO:0000313" key="1">
    <source>
        <dbReference type="EMBL" id="SHF26265.1"/>
    </source>
</evidence>